<gene>
    <name evidence="5" type="ORF">GTP46_07245</name>
</gene>
<dbReference type="SUPFAM" id="SSF141868">
    <property type="entry name" value="EAL domain-like"/>
    <property type="match status" value="1"/>
</dbReference>
<comment type="caution">
    <text evidence="5">The sequence shown here is derived from an EMBL/GenBank/DDBJ whole genome shotgun (WGS) entry which is preliminary data.</text>
</comment>
<dbReference type="InterPro" id="IPR001633">
    <property type="entry name" value="EAL_dom"/>
</dbReference>
<feature type="domain" description="GGDEF" evidence="4">
    <location>
        <begin position="308"/>
        <end position="441"/>
    </location>
</feature>
<dbReference type="PROSITE" id="PS50883">
    <property type="entry name" value="EAL"/>
    <property type="match status" value="1"/>
</dbReference>
<dbReference type="EMBL" id="WWCN01000004">
    <property type="protein sequence ID" value="MYM22436.1"/>
    <property type="molecule type" value="Genomic_DNA"/>
</dbReference>
<reference evidence="5 6" key="1">
    <citation type="submission" date="2019-12" db="EMBL/GenBank/DDBJ databases">
        <title>Novel species isolated from a subtropical stream in China.</title>
        <authorList>
            <person name="Lu H."/>
        </authorList>
    </citation>
    <scope>NUCLEOTIDE SEQUENCE [LARGE SCALE GENOMIC DNA]</scope>
    <source>
        <strain evidence="5 6">FT135W</strain>
    </source>
</reference>
<dbReference type="NCBIfam" id="TIGR00229">
    <property type="entry name" value="sensory_box"/>
    <property type="match status" value="1"/>
</dbReference>
<dbReference type="SUPFAM" id="SSF55785">
    <property type="entry name" value="PYP-like sensor domain (PAS domain)"/>
    <property type="match status" value="2"/>
</dbReference>
<dbReference type="InterPro" id="IPR035919">
    <property type="entry name" value="EAL_sf"/>
</dbReference>
<dbReference type="GO" id="GO:0006355">
    <property type="term" value="P:regulation of DNA-templated transcription"/>
    <property type="evidence" value="ECO:0007669"/>
    <property type="project" value="InterPro"/>
</dbReference>
<dbReference type="AlphaFoldDB" id="A0A6L8K4U1"/>
<dbReference type="InterPro" id="IPR052155">
    <property type="entry name" value="Biofilm_reg_signaling"/>
</dbReference>
<dbReference type="CDD" id="cd01948">
    <property type="entry name" value="EAL"/>
    <property type="match status" value="1"/>
</dbReference>
<dbReference type="CDD" id="cd00130">
    <property type="entry name" value="PAS"/>
    <property type="match status" value="2"/>
</dbReference>
<accession>A0A6L8K4U1</accession>
<dbReference type="InterPro" id="IPR000700">
    <property type="entry name" value="PAS-assoc_C"/>
</dbReference>
<sequence>MEKTMHAELPGLAVLAEEAAMAPYASAADEPEQAYFNDIYLLAPVGYFVLAFDTTILQMNVVGADLLGLPRANPERAPFRQFIAARFHDDFDRFLRRAINSGQPEQCDLQMLRNRNLQGFPVSLRASVDGSGQGIRMVLELAEGKLAALERSEERFRRIVHNAEEGIWEIDAAARTSFVNPKMALMLGYSIEEMLEQPLVAFMDEEGRAILERNIARRQQGMSERHEFKFIRKDGGDLWATLATNPIFDNDGSYRGALALVTDVTDSRASAELIWHQANFDQLTALPNRHMFHDRLNQEIKKARREGLQLALLFIDLDGFKEVNDTLGHQQGDAVLVEAARRIGLCVRSSDTVARLGGDEFTVILSGLEHADGIDRLVQGMLALLSRPVTVEGALPSVSASVGIALYPADAATPEDLLRCADQAMYAAKQSGRNRYSYFTPDLQLAARTRQQVTLDLRSALAHEQFELHYQPIVNLQNGQIERAEALLRWRHPQRGLLSPADFLAYAEAGGMMLEIGDWVFRQAAQQAKRWQEELGSGFQVSVNQSAAQLRGDTALYVDWLQHASRLGLPPRSIVLEITEGVLLDGASRVTERLRDLREMGLQVALDNFGTGYSSLSHLKHFGIDLLKLDHSFIQHLASDSGDLAMCEALIVMAHKLGLRVVAEGVETAAQSGLLAMAGCDYAQGFVFAGAMPAPELSALAHRGLGLLA</sequence>
<dbReference type="InterPro" id="IPR013767">
    <property type="entry name" value="PAS_fold"/>
</dbReference>
<dbReference type="PROSITE" id="PS50887">
    <property type="entry name" value="GGDEF"/>
    <property type="match status" value="1"/>
</dbReference>
<dbReference type="InterPro" id="IPR001610">
    <property type="entry name" value="PAC"/>
</dbReference>
<evidence type="ECO:0000259" key="3">
    <source>
        <dbReference type="PROSITE" id="PS50883"/>
    </source>
</evidence>
<dbReference type="SMART" id="SM00086">
    <property type="entry name" value="PAC"/>
    <property type="match status" value="1"/>
</dbReference>
<name>A0A6L8K4U1_9BURK</name>
<dbReference type="PROSITE" id="PS50112">
    <property type="entry name" value="PAS"/>
    <property type="match status" value="1"/>
</dbReference>
<dbReference type="Pfam" id="PF00563">
    <property type="entry name" value="EAL"/>
    <property type="match status" value="1"/>
</dbReference>
<dbReference type="InterPro" id="IPR000160">
    <property type="entry name" value="GGDEF_dom"/>
</dbReference>
<keyword evidence="6" id="KW-1185">Reference proteome</keyword>
<organism evidence="5 6">
    <name type="scientific">Duganella flavida</name>
    <dbReference type="NCBI Taxonomy" id="2692175"/>
    <lineage>
        <taxon>Bacteria</taxon>
        <taxon>Pseudomonadati</taxon>
        <taxon>Pseudomonadota</taxon>
        <taxon>Betaproteobacteria</taxon>
        <taxon>Burkholderiales</taxon>
        <taxon>Oxalobacteraceae</taxon>
        <taxon>Telluria group</taxon>
        <taxon>Duganella</taxon>
    </lineage>
</organism>
<dbReference type="Gene3D" id="3.30.450.20">
    <property type="entry name" value="PAS domain"/>
    <property type="match status" value="2"/>
</dbReference>
<dbReference type="GO" id="GO:0003824">
    <property type="term" value="F:catalytic activity"/>
    <property type="evidence" value="ECO:0007669"/>
    <property type="project" value="UniProtKB-ARBA"/>
</dbReference>
<dbReference type="Proteomes" id="UP000479335">
    <property type="component" value="Unassembled WGS sequence"/>
</dbReference>
<dbReference type="SMART" id="SM00267">
    <property type="entry name" value="GGDEF"/>
    <property type="match status" value="1"/>
</dbReference>
<protein>
    <submittedName>
        <fullName evidence="5">EAL domain-containing protein</fullName>
    </submittedName>
</protein>
<evidence type="ECO:0000313" key="5">
    <source>
        <dbReference type="EMBL" id="MYM22436.1"/>
    </source>
</evidence>
<dbReference type="NCBIfam" id="TIGR00254">
    <property type="entry name" value="GGDEF"/>
    <property type="match status" value="1"/>
</dbReference>
<dbReference type="InterPro" id="IPR000014">
    <property type="entry name" value="PAS"/>
</dbReference>
<dbReference type="FunFam" id="3.30.70.270:FF:000001">
    <property type="entry name" value="Diguanylate cyclase domain protein"/>
    <property type="match status" value="1"/>
</dbReference>
<dbReference type="SMART" id="SM00091">
    <property type="entry name" value="PAS"/>
    <property type="match status" value="2"/>
</dbReference>
<dbReference type="PROSITE" id="PS50113">
    <property type="entry name" value="PAC"/>
    <property type="match status" value="1"/>
</dbReference>
<evidence type="ECO:0000259" key="2">
    <source>
        <dbReference type="PROSITE" id="PS50113"/>
    </source>
</evidence>
<dbReference type="PANTHER" id="PTHR44757:SF2">
    <property type="entry name" value="BIOFILM ARCHITECTURE MAINTENANCE PROTEIN MBAA"/>
    <property type="match status" value="1"/>
</dbReference>
<dbReference type="SMART" id="SM00052">
    <property type="entry name" value="EAL"/>
    <property type="match status" value="1"/>
</dbReference>
<dbReference type="CDD" id="cd01949">
    <property type="entry name" value="GGDEF"/>
    <property type="match status" value="1"/>
</dbReference>
<dbReference type="Gene3D" id="3.30.70.270">
    <property type="match status" value="1"/>
</dbReference>
<evidence type="ECO:0000259" key="4">
    <source>
        <dbReference type="PROSITE" id="PS50887"/>
    </source>
</evidence>
<evidence type="ECO:0000259" key="1">
    <source>
        <dbReference type="PROSITE" id="PS50112"/>
    </source>
</evidence>
<feature type="domain" description="PAC" evidence="2">
    <location>
        <begin position="224"/>
        <end position="276"/>
    </location>
</feature>
<dbReference type="Pfam" id="PF00989">
    <property type="entry name" value="PAS"/>
    <property type="match status" value="1"/>
</dbReference>
<proteinExistence type="predicted"/>
<dbReference type="PANTHER" id="PTHR44757">
    <property type="entry name" value="DIGUANYLATE CYCLASE DGCP"/>
    <property type="match status" value="1"/>
</dbReference>
<dbReference type="InterPro" id="IPR029787">
    <property type="entry name" value="Nucleotide_cyclase"/>
</dbReference>
<dbReference type="Pfam" id="PF00990">
    <property type="entry name" value="GGDEF"/>
    <property type="match status" value="1"/>
</dbReference>
<evidence type="ECO:0000313" key="6">
    <source>
        <dbReference type="Proteomes" id="UP000479335"/>
    </source>
</evidence>
<feature type="domain" description="EAL" evidence="3">
    <location>
        <begin position="450"/>
        <end position="705"/>
    </location>
</feature>
<dbReference type="SUPFAM" id="SSF55073">
    <property type="entry name" value="Nucleotide cyclase"/>
    <property type="match status" value="1"/>
</dbReference>
<feature type="domain" description="PAS" evidence="1">
    <location>
        <begin position="152"/>
        <end position="222"/>
    </location>
</feature>
<dbReference type="InterPro" id="IPR035965">
    <property type="entry name" value="PAS-like_dom_sf"/>
</dbReference>
<dbReference type="Pfam" id="PF13426">
    <property type="entry name" value="PAS_9"/>
    <property type="match status" value="1"/>
</dbReference>
<dbReference type="Gene3D" id="3.20.20.450">
    <property type="entry name" value="EAL domain"/>
    <property type="match status" value="1"/>
</dbReference>
<dbReference type="InterPro" id="IPR043128">
    <property type="entry name" value="Rev_trsase/Diguanyl_cyclase"/>
</dbReference>